<dbReference type="SUPFAM" id="SSF48179">
    <property type="entry name" value="6-phosphogluconate dehydrogenase C-terminal domain-like"/>
    <property type="match status" value="1"/>
</dbReference>
<feature type="transmembrane region" description="Helical" evidence="2">
    <location>
        <begin position="16"/>
        <end position="38"/>
    </location>
</feature>
<evidence type="ECO:0000256" key="1">
    <source>
        <dbReference type="ARBA" id="ARBA00023002"/>
    </source>
</evidence>
<keyword evidence="5" id="KW-1185">Reference proteome</keyword>
<dbReference type="Pfam" id="PF20463">
    <property type="entry name" value="PDH_C"/>
    <property type="match status" value="1"/>
</dbReference>
<dbReference type="GO" id="GO:0070403">
    <property type="term" value="F:NAD+ binding"/>
    <property type="evidence" value="ECO:0007669"/>
    <property type="project" value="InterPro"/>
</dbReference>
<dbReference type="InterPro" id="IPR046826">
    <property type="entry name" value="PDH_N"/>
</dbReference>
<dbReference type="AlphaFoldDB" id="A0A6C2YJX4"/>
<dbReference type="InterPro" id="IPR050812">
    <property type="entry name" value="Preph/Arog_dehydrog"/>
</dbReference>
<dbReference type="InterPro" id="IPR046825">
    <property type="entry name" value="PDH_C"/>
</dbReference>
<dbReference type="KEGG" id="tim:GMBLW1_22830"/>
<dbReference type="EMBL" id="LR586016">
    <property type="protein sequence ID" value="VIP01677.1"/>
    <property type="molecule type" value="Genomic_DNA"/>
</dbReference>
<dbReference type="GO" id="GO:0008977">
    <property type="term" value="F:prephenate dehydrogenase (NAD+) activity"/>
    <property type="evidence" value="ECO:0007669"/>
    <property type="project" value="InterPro"/>
</dbReference>
<evidence type="ECO:0000259" key="3">
    <source>
        <dbReference type="PROSITE" id="PS51176"/>
    </source>
</evidence>
<keyword evidence="1" id="KW-0560">Oxidoreductase</keyword>
<keyword evidence="2" id="KW-1133">Transmembrane helix</keyword>
<reference evidence="4" key="1">
    <citation type="submission" date="2019-04" db="EMBL/GenBank/DDBJ databases">
        <authorList>
            <consortium name="Science for Life Laboratories"/>
        </authorList>
    </citation>
    <scope>NUCLEOTIDE SEQUENCE</scope>
    <source>
        <strain evidence="4">MBLW1</strain>
    </source>
</reference>
<accession>A0A6C2YJX4</accession>
<dbReference type="EMBL" id="LR593887">
    <property type="protein sequence ID" value="VTR99119.1"/>
    <property type="molecule type" value="Genomic_DNA"/>
</dbReference>
<evidence type="ECO:0000256" key="2">
    <source>
        <dbReference type="SAM" id="Phobius"/>
    </source>
</evidence>
<dbReference type="PROSITE" id="PS51176">
    <property type="entry name" value="PDH_ADH"/>
    <property type="match status" value="1"/>
</dbReference>
<dbReference type="InParanoid" id="A0A6C2YJX4"/>
<dbReference type="GO" id="GO:0004665">
    <property type="term" value="F:prephenate dehydrogenase (NADP+) activity"/>
    <property type="evidence" value="ECO:0007669"/>
    <property type="project" value="InterPro"/>
</dbReference>
<evidence type="ECO:0000313" key="5">
    <source>
        <dbReference type="Proteomes" id="UP000464378"/>
    </source>
</evidence>
<keyword evidence="2" id="KW-0812">Transmembrane</keyword>
<sequence length="296" mass="31112">MGRAALALPSGIGDGMMRIGTLGIVGVGLIGGSIGLAARERGIAQRVIGIGRQTSSLQQALDLGLITEFTTDLVAGGSQADLTVFCTPVDLIGPQVRQLAPHLKPGTILTDAGSTKERIVQAVEGILPQGVAFIGSHPLAGSHRRGPDAAKADLFCNRLTILTPTPTSDPHALATLTEFWQALGSRVQLLDAATHDRALGTTSHLPHAVASALASVLPEAWQPLTATGFRDTTRLAAADPTLWTAIFRENQDAVRDALDRFEAALATFRQLLAHDDADALHQWLTNAKQVRDALGS</sequence>
<dbReference type="PANTHER" id="PTHR21363">
    <property type="entry name" value="PREPHENATE DEHYDROGENASE"/>
    <property type="match status" value="1"/>
</dbReference>
<organism evidence="4">
    <name type="scientific">Tuwongella immobilis</name>
    <dbReference type="NCBI Taxonomy" id="692036"/>
    <lineage>
        <taxon>Bacteria</taxon>
        <taxon>Pseudomonadati</taxon>
        <taxon>Planctomycetota</taxon>
        <taxon>Planctomycetia</taxon>
        <taxon>Gemmatales</taxon>
        <taxon>Gemmataceae</taxon>
        <taxon>Tuwongella</taxon>
    </lineage>
</organism>
<dbReference type="Gene3D" id="1.10.3660.10">
    <property type="entry name" value="6-phosphogluconate dehydrogenase C-terminal like domain"/>
    <property type="match status" value="1"/>
</dbReference>
<dbReference type="InterPro" id="IPR008927">
    <property type="entry name" value="6-PGluconate_DH-like_C_sf"/>
</dbReference>
<keyword evidence="2" id="KW-0472">Membrane</keyword>
<dbReference type="Gene3D" id="3.40.50.720">
    <property type="entry name" value="NAD(P)-binding Rossmann-like Domain"/>
    <property type="match status" value="1"/>
</dbReference>
<feature type="domain" description="Prephenate/arogenate dehydrogenase" evidence="3">
    <location>
        <begin position="20"/>
        <end position="296"/>
    </location>
</feature>
<dbReference type="GO" id="GO:0006571">
    <property type="term" value="P:tyrosine biosynthetic process"/>
    <property type="evidence" value="ECO:0007669"/>
    <property type="project" value="InterPro"/>
</dbReference>
<name>A0A6C2YJX4_9BACT</name>
<dbReference type="InterPro" id="IPR003099">
    <property type="entry name" value="Prephen_DH"/>
</dbReference>
<evidence type="ECO:0000313" key="4">
    <source>
        <dbReference type="EMBL" id="VIP01677.1"/>
    </source>
</evidence>
<dbReference type="FunFam" id="3.40.50.720:FF:000208">
    <property type="entry name" value="Prephenate dehydrogenase"/>
    <property type="match status" value="1"/>
</dbReference>
<dbReference type="Pfam" id="PF02153">
    <property type="entry name" value="PDH_N"/>
    <property type="match status" value="1"/>
</dbReference>
<dbReference type="SUPFAM" id="SSF51735">
    <property type="entry name" value="NAD(P)-binding Rossmann-fold domains"/>
    <property type="match status" value="1"/>
</dbReference>
<gene>
    <name evidence="4" type="ORF">GMBLW1_22830</name>
</gene>
<dbReference type="Proteomes" id="UP000464378">
    <property type="component" value="Chromosome"/>
</dbReference>
<dbReference type="PANTHER" id="PTHR21363:SF0">
    <property type="entry name" value="PREPHENATE DEHYDROGENASE [NADP(+)]"/>
    <property type="match status" value="1"/>
</dbReference>
<protein>
    <recommendedName>
        <fullName evidence="3">Prephenate/arogenate dehydrogenase domain-containing protein</fullName>
    </recommendedName>
</protein>
<dbReference type="InterPro" id="IPR036291">
    <property type="entry name" value="NAD(P)-bd_dom_sf"/>
</dbReference>
<proteinExistence type="predicted"/>